<evidence type="ECO:0000259" key="2">
    <source>
        <dbReference type="Pfam" id="PF11396"/>
    </source>
</evidence>
<proteinExistence type="predicted"/>
<dbReference type="Pfam" id="PF11396">
    <property type="entry name" value="PepSY_like"/>
    <property type="match status" value="1"/>
</dbReference>
<gene>
    <name evidence="3" type="ORF">KYK27_17000</name>
</gene>
<comment type="caution">
    <text evidence="3">The sequence shown here is derived from an EMBL/GenBank/DDBJ whole genome shotgun (WGS) entry which is preliminary data.</text>
</comment>
<organism evidence="3 4">
    <name type="scientific">Pontibacter populi</name>
    <dbReference type="NCBI Taxonomy" id="890055"/>
    <lineage>
        <taxon>Bacteria</taxon>
        <taxon>Pseudomonadati</taxon>
        <taxon>Bacteroidota</taxon>
        <taxon>Cytophagia</taxon>
        <taxon>Cytophagales</taxon>
        <taxon>Hymenobacteraceae</taxon>
        <taxon>Pontibacter</taxon>
    </lineage>
</organism>
<dbReference type="InterPro" id="IPR021533">
    <property type="entry name" value="PepSY-like"/>
</dbReference>
<evidence type="ECO:0000313" key="4">
    <source>
        <dbReference type="Proteomes" id="UP000774935"/>
    </source>
</evidence>
<sequence>MKTLLFAFIFAGSTALAVNAQDVATKDVPSAVASALNQKFANATDLDWEMDGTNYEADFDVNRVDHNVLIDPSGKILMTKRDIQKKDLPQAVSNAISQNHKGLRLDDMELLEKDGTTYYQVELDDKAGDKKLVFTADGKEASNITFWD</sequence>
<dbReference type="RefSeq" id="WP_199111502.1">
    <property type="nucleotide sequence ID" value="NZ_JAHWXQ010000006.1"/>
</dbReference>
<dbReference type="SUPFAM" id="SSF160574">
    <property type="entry name" value="BT0923-like"/>
    <property type="match status" value="1"/>
</dbReference>
<keyword evidence="4" id="KW-1185">Reference proteome</keyword>
<dbReference type="Gene3D" id="3.10.450.360">
    <property type="match status" value="1"/>
</dbReference>
<protein>
    <submittedName>
        <fullName evidence="3">PepSY-like domain-containing protein</fullName>
    </submittedName>
</protein>
<feature type="chain" id="PRO_5046739748" evidence="1">
    <location>
        <begin position="21"/>
        <end position="148"/>
    </location>
</feature>
<evidence type="ECO:0000313" key="3">
    <source>
        <dbReference type="EMBL" id="MBW3366761.1"/>
    </source>
</evidence>
<evidence type="ECO:0000256" key="1">
    <source>
        <dbReference type="SAM" id="SignalP"/>
    </source>
</evidence>
<name>A0ABS6XFV5_9BACT</name>
<accession>A0ABS6XFV5</accession>
<dbReference type="EMBL" id="JAHWXQ010000006">
    <property type="protein sequence ID" value="MBW3366761.1"/>
    <property type="molecule type" value="Genomic_DNA"/>
</dbReference>
<keyword evidence="1" id="KW-0732">Signal</keyword>
<feature type="domain" description="Putative beta-lactamase-inhibitor-like PepSY-like" evidence="2">
    <location>
        <begin position="55"/>
        <end position="139"/>
    </location>
</feature>
<feature type="signal peptide" evidence="1">
    <location>
        <begin position="1"/>
        <end position="20"/>
    </location>
</feature>
<dbReference type="Proteomes" id="UP000774935">
    <property type="component" value="Unassembled WGS sequence"/>
</dbReference>
<reference evidence="3 4" key="1">
    <citation type="submission" date="2021-07" db="EMBL/GenBank/DDBJ databases">
        <authorList>
            <person name="Kim M.K."/>
        </authorList>
    </citation>
    <scope>NUCLEOTIDE SEQUENCE [LARGE SCALE GENOMIC DNA]</scope>
    <source>
        <strain evidence="3 4">HLY7-15</strain>
    </source>
</reference>